<dbReference type="NCBIfam" id="NF038114">
    <property type="entry name" value="rightmost"/>
    <property type="match status" value="1"/>
</dbReference>
<dbReference type="Pfam" id="PF00754">
    <property type="entry name" value="F5_F8_type_C"/>
    <property type="match status" value="1"/>
</dbReference>
<evidence type="ECO:0000259" key="1">
    <source>
        <dbReference type="PROSITE" id="PS50022"/>
    </source>
</evidence>
<organism evidence="2 3">
    <name type="scientific">Paenibacillus methanolicus</name>
    <dbReference type="NCBI Taxonomy" id="582686"/>
    <lineage>
        <taxon>Bacteria</taxon>
        <taxon>Bacillati</taxon>
        <taxon>Bacillota</taxon>
        <taxon>Bacilli</taxon>
        <taxon>Bacillales</taxon>
        <taxon>Paenibacillaceae</taxon>
        <taxon>Paenibacillus</taxon>
    </lineage>
</organism>
<name>A0A5S5CK87_9BACL</name>
<sequence length="483" mass="51705">MSANGSDWTTAYATTTGDGGVDDIDFAPTNARFVRMKGSQRGSIYGYSIWELEIYGETGNLAAGAAVSGTSSVENSNWSAARAVDGQRNSVTGSMGWTSNNNLTVNHAEAVTLDLRGLKTIGQVDLYPRNDAGNVGQNFPVDFAIRTSADGVNWTTVQTVANYAQPGNAVQRFVFPAVSAQWVAIEGTKLRANPTDANRYRMAFAEIEAYGDADRSAPVTSVEVRGTEGKAGWYVSNPELVLNAADDLAGVKETRVKIGDDEWAAYKDPLRLEDGVHDIRYFSIDASGNAEEAKRLSVSVDSAPPSLAGEVAPRKDELGGEFTASAHAADPLSGIAVAECEQPDPFTPGFQRVLCRAEDQAGNVSETQAAYQVVYPFGGFLPPLRDEGEPRRAIAGRAIPVAFSLGGDRGLGILADGYPVSFDPAQSEPEPVSIDVNGQLTYDAKEERYGLVWKTDRAWSGTTRRLTIRLIDGSEHAIDVAFN</sequence>
<dbReference type="InterPro" id="IPR008979">
    <property type="entry name" value="Galactose-bd-like_sf"/>
</dbReference>
<dbReference type="OrthoDB" id="9772095at2"/>
<dbReference type="InterPro" id="IPR058094">
    <property type="entry name" value="Ig-like_OmpL47-like"/>
</dbReference>
<dbReference type="InterPro" id="IPR000421">
    <property type="entry name" value="FA58C"/>
</dbReference>
<dbReference type="AlphaFoldDB" id="A0A5S5CK87"/>
<reference evidence="2 3" key="1">
    <citation type="submission" date="2019-07" db="EMBL/GenBank/DDBJ databases">
        <title>Genomic Encyclopedia of Type Strains, Phase III (KMG-III): the genomes of soil and plant-associated and newly described type strains.</title>
        <authorList>
            <person name="Whitman W."/>
        </authorList>
    </citation>
    <scope>NUCLEOTIDE SEQUENCE [LARGE SCALE GENOMIC DNA]</scope>
    <source>
        <strain evidence="2 3">BL24</strain>
    </source>
</reference>
<evidence type="ECO:0000313" key="2">
    <source>
        <dbReference type="EMBL" id="TYP79145.1"/>
    </source>
</evidence>
<feature type="domain" description="F5/8 type C" evidence="1">
    <location>
        <begin position="49"/>
        <end position="212"/>
    </location>
</feature>
<proteinExistence type="predicted"/>
<dbReference type="PROSITE" id="PS50022">
    <property type="entry name" value="FA58C_3"/>
    <property type="match status" value="1"/>
</dbReference>
<comment type="caution">
    <text evidence="2">The sequence shown here is derived from an EMBL/GenBank/DDBJ whole genome shotgun (WGS) entry which is preliminary data.</text>
</comment>
<gene>
    <name evidence="2" type="ORF">BCM02_101261</name>
</gene>
<dbReference type="SUPFAM" id="SSF49785">
    <property type="entry name" value="Galactose-binding domain-like"/>
    <property type="match status" value="2"/>
</dbReference>
<keyword evidence="3" id="KW-1185">Reference proteome</keyword>
<dbReference type="EMBL" id="VNHS01000001">
    <property type="protein sequence ID" value="TYP79145.1"/>
    <property type="molecule type" value="Genomic_DNA"/>
</dbReference>
<protein>
    <submittedName>
        <fullName evidence="2">F5/8 type C domain-containing protein</fullName>
    </submittedName>
</protein>
<dbReference type="Gene3D" id="2.60.120.260">
    <property type="entry name" value="Galactose-binding domain-like"/>
    <property type="match status" value="2"/>
</dbReference>
<dbReference type="NCBIfam" id="NF047446">
    <property type="entry name" value="barrel_OmpL47"/>
    <property type="match status" value="1"/>
</dbReference>
<dbReference type="Gene3D" id="3.30.1920.20">
    <property type="match status" value="1"/>
</dbReference>
<accession>A0A5S5CK87</accession>
<dbReference type="Proteomes" id="UP000323257">
    <property type="component" value="Unassembled WGS sequence"/>
</dbReference>
<evidence type="ECO:0000313" key="3">
    <source>
        <dbReference type="Proteomes" id="UP000323257"/>
    </source>
</evidence>